<protein>
    <submittedName>
        <fullName evidence="1">Uncharacterized protein</fullName>
    </submittedName>
</protein>
<accession>A0A6C0K5P5</accession>
<dbReference type="AlphaFoldDB" id="A0A6C0K5P5"/>
<dbReference type="EMBL" id="MN740799">
    <property type="protein sequence ID" value="QHU12406.1"/>
    <property type="molecule type" value="Genomic_DNA"/>
</dbReference>
<reference evidence="1" key="1">
    <citation type="journal article" date="2020" name="Nature">
        <title>Giant virus diversity and host interactions through global metagenomics.</title>
        <authorList>
            <person name="Schulz F."/>
            <person name="Roux S."/>
            <person name="Paez-Espino D."/>
            <person name="Jungbluth S."/>
            <person name="Walsh D.A."/>
            <person name="Denef V.J."/>
            <person name="McMahon K.D."/>
            <person name="Konstantinidis K.T."/>
            <person name="Eloe-Fadrosh E.A."/>
            <person name="Kyrpides N.C."/>
            <person name="Woyke T."/>
        </authorList>
    </citation>
    <scope>NUCLEOTIDE SEQUENCE</scope>
    <source>
        <strain evidence="1">GVMAG-S-1101171-110</strain>
    </source>
</reference>
<sequence>MGIVWRCQDYNQSKNAVYKRLEVVAAERGLPLNINRKQWHLDSRVSDEQAQSEELRKDGLPYETSIIHNAFSVARMSLQDRHYIRSIVDSLGENAHVLHGDRILILYEADLLSTESVLLLQNLLEMRSESGNISIWLTVRETVPLKLRDWFLDIPIPMSCPHFHPWAAILWDWIQKTRALKKHDIAHVDSIRNCVYAILQRNVRWFDIHQIILELVLEHKEELGPLTTHKILECLVNSPNTATGHTLTSYRIPIAWESLFASLYDILVGTSAKGTVLPLII</sequence>
<proteinExistence type="predicted"/>
<evidence type="ECO:0000313" key="1">
    <source>
        <dbReference type="EMBL" id="QHU12406.1"/>
    </source>
</evidence>
<organism evidence="1">
    <name type="scientific">viral metagenome</name>
    <dbReference type="NCBI Taxonomy" id="1070528"/>
    <lineage>
        <taxon>unclassified sequences</taxon>
        <taxon>metagenomes</taxon>
        <taxon>organismal metagenomes</taxon>
    </lineage>
</organism>
<name>A0A6C0K5P5_9ZZZZ</name>